<dbReference type="Proteomes" id="UP000253940">
    <property type="component" value="Chromosome"/>
</dbReference>
<feature type="transmembrane region" description="Helical" evidence="1">
    <location>
        <begin position="6"/>
        <end position="24"/>
    </location>
</feature>
<dbReference type="KEGG" id="mbah:HYN46_13915"/>
<keyword evidence="1" id="KW-0812">Transmembrane</keyword>
<feature type="transmembrane region" description="Helical" evidence="1">
    <location>
        <begin position="62"/>
        <end position="83"/>
    </location>
</feature>
<organism evidence="2 3">
    <name type="scientific">Aquirhabdus parva</name>
    <dbReference type="NCBI Taxonomy" id="2283318"/>
    <lineage>
        <taxon>Bacteria</taxon>
        <taxon>Pseudomonadati</taxon>
        <taxon>Pseudomonadota</taxon>
        <taxon>Gammaproteobacteria</taxon>
        <taxon>Moraxellales</taxon>
        <taxon>Moraxellaceae</taxon>
        <taxon>Aquirhabdus</taxon>
    </lineage>
</organism>
<dbReference type="Pfam" id="PF04550">
    <property type="entry name" value="Phage_holin_3_2"/>
    <property type="match status" value="1"/>
</dbReference>
<evidence type="ECO:0000256" key="1">
    <source>
        <dbReference type="SAM" id="Phobius"/>
    </source>
</evidence>
<proteinExistence type="predicted"/>
<reference evidence="2 3" key="1">
    <citation type="submission" date="2018-07" db="EMBL/GenBank/DDBJ databases">
        <title>Genome sequencing of Moraxellaceae gen. HYN0046.</title>
        <authorList>
            <person name="Kim M."/>
            <person name="Yi H."/>
        </authorList>
    </citation>
    <scope>NUCLEOTIDE SEQUENCE [LARGE SCALE GENOMIC DNA]</scope>
    <source>
        <strain evidence="2 3">HYN0046</strain>
    </source>
</reference>
<sequence length="91" mass="9296">MQDYEKNGLMLIVIGALIGLGKVLASNEILTLRLLIGRTLLGSGSSLVAGAIVMQIPDISPLALVGIGSALGIAGASVIEAWVRKKSGVNQ</sequence>
<dbReference type="RefSeq" id="WP_114899941.1">
    <property type="nucleotide sequence ID" value="NZ_CP031222.1"/>
</dbReference>
<protein>
    <submittedName>
        <fullName evidence="2">Holin</fullName>
    </submittedName>
</protein>
<gene>
    <name evidence="2" type="ORF">HYN46_13915</name>
</gene>
<name>A0A345P974_9GAMM</name>
<dbReference type="GO" id="GO:0044660">
    <property type="term" value="P:viral release via pore formation in host cell membrane"/>
    <property type="evidence" value="ECO:0007669"/>
    <property type="project" value="InterPro"/>
</dbReference>
<accession>A0A345P974</accession>
<keyword evidence="1" id="KW-1133">Transmembrane helix</keyword>
<evidence type="ECO:0000313" key="3">
    <source>
        <dbReference type="Proteomes" id="UP000253940"/>
    </source>
</evidence>
<dbReference type="EMBL" id="CP031222">
    <property type="protein sequence ID" value="AXI03833.1"/>
    <property type="molecule type" value="Genomic_DNA"/>
</dbReference>
<evidence type="ECO:0000313" key="2">
    <source>
        <dbReference type="EMBL" id="AXI03833.1"/>
    </source>
</evidence>
<keyword evidence="1" id="KW-0472">Membrane</keyword>
<dbReference type="AlphaFoldDB" id="A0A345P974"/>
<dbReference type="InterPro" id="IPR007633">
    <property type="entry name" value="Phage_P2_Holin"/>
</dbReference>
<keyword evidence="3" id="KW-1185">Reference proteome</keyword>
<feature type="transmembrane region" description="Helical" evidence="1">
    <location>
        <begin position="36"/>
        <end position="56"/>
    </location>
</feature>